<protein>
    <submittedName>
        <fullName evidence="1">Uncharacterized protein</fullName>
    </submittedName>
</protein>
<evidence type="ECO:0000313" key="2">
    <source>
        <dbReference type="Proteomes" id="UP000215086"/>
    </source>
</evidence>
<keyword evidence="2" id="KW-1185">Reference proteome</keyword>
<name>A0A286RIE6_9BACT</name>
<evidence type="ECO:0000313" key="1">
    <source>
        <dbReference type="EMBL" id="ASV75716.1"/>
    </source>
</evidence>
<dbReference type="Proteomes" id="UP000215086">
    <property type="component" value="Chromosome"/>
</dbReference>
<proteinExistence type="predicted"/>
<accession>A0A286RIE6</accession>
<dbReference type="EMBL" id="CP018477">
    <property type="protein sequence ID" value="ASV75716.1"/>
    <property type="molecule type" value="Genomic_DNA"/>
</dbReference>
<reference evidence="1 2" key="1">
    <citation type="journal article" name="Front. Microbiol.">
        <title>Sugar Metabolism of the First Thermophilic Planctomycete Thermogutta terrifontis: Comparative Genomic and Transcriptomic Approaches.</title>
        <authorList>
            <person name="Elcheninov A.G."/>
            <person name="Menzel P."/>
            <person name="Gudbergsdottir S.R."/>
            <person name="Slesarev A.I."/>
            <person name="Kadnikov V.V."/>
            <person name="Krogh A."/>
            <person name="Bonch-Osmolovskaya E.A."/>
            <person name="Peng X."/>
            <person name="Kublanov I.V."/>
        </authorList>
    </citation>
    <scope>NUCLEOTIDE SEQUENCE [LARGE SCALE GENOMIC DNA]</scope>
    <source>
        <strain evidence="1 2">R1</strain>
    </source>
</reference>
<dbReference type="AlphaFoldDB" id="A0A286RIE6"/>
<sequence length="53" mass="6094">MRRVPVICLVCRHFFGGHSHDWDQHQGKSSFLVEPAQKKGDTSCNGESFWHLP</sequence>
<organism evidence="1 2">
    <name type="scientific">Thermogutta terrifontis</name>
    <dbReference type="NCBI Taxonomy" id="1331910"/>
    <lineage>
        <taxon>Bacteria</taxon>
        <taxon>Pseudomonadati</taxon>
        <taxon>Planctomycetota</taxon>
        <taxon>Planctomycetia</taxon>
        <taxon>Pirellulales</taxon>
        <taxon>Thermoguttaceae</taxon>
        <taxon>Thermogutta</taxon>
    </lineage>
</organism>
<dbReference type="KEGG" id="ttf:THTE_3114"/>
<gene>
    <name evidence="1" type="ORF">THTE_3114</name>
</gene>